<dbReference type="EMBL" id="LSNE01000002">
    <property type="protein sequence ID" value="KXI30848.1"/>
    <property type="molecule type" value="Genomic_DNA"/>
</dbReference>
<keyword evidence="2" id="KW-1185">Reference proteome</keyword>
<gene>
    <name evidence="1" type="ORF">AX660_05445</name>
</gene>
<sequence>MKPSAPAEMPFTRDSVLQMLTWGANPEASPYSHRQIAEWCDRFWCQYLDVDADPEIERLLPVLTDVETQWDLYLANTYTLEELRAKDFEAEQMPKEWFNDWLWQLA</sequence>
<accession>A0A136A6J0</accession>
<evidence type="ECO:0000313" key="2">
    <source>
        <dbReference type="Proteomes" id="UP000070299"/>
    </source>
</evidence>
<organism evidence="1 2">
    <name type="scientific">Paraglaciecola hydrolytica</name>
    <dbReference type="NCBI Taxonomy" id="1799789"/>
    <lineage>
        <taxon>Bacteria</taxon>
        <taxon>Pseudomonadati</taxon>
        <taxon>Pseudomonadota</taxon>
        <taxon>Gammaproteobacteria</taxon>
        <taxon>Alteromonadales</taxon>
        <taxon>Alteromonadaceae</taxon>
        <taxon>Paraglaciecola</taxon>
    </lineage>
</organism>
<dbReference type="AlphaFoldDB" id="A0A136A6J0"/>
<evidence type="ECO:0000313" key="1">
    <source>
        <dbReference type="EMBL" id="KXI30848.1"/>
    </source>
</evidence>
<comment type="caution">
    <text evidence="1">The sequence shown here is derived from an EMBL/GenBank/DDBJ whole genome shotgun (WGS) entry which is preliminary data.</text>
</comment>
<dbReference type="Proteomes" id="UP000070299">
    <property type="component" value="Unassembled WGS sequence"/>
</dbReference>
<protein>
    <submittedName>
        <fullName evidence="1">Uncharacterized protein</fullName>
    </submittedName>
</protein>
<dbReference type="RefSeq" id="WP_068371957.1">
    <property type="nucleotide sequence ID" value="NZ_LSNE01000002.1"/>
</dbReference>
<reference evidence="2" key="1">
    <citation type="submission" date="2016-02" db="EMBL/GenBank/DDBJ databases">
        <authorList>
            <person name="Schultz-Johansen M."/>
            <person name="Glaring M.A."/>
            <person name="Bech P.K."/>
            <person name="Stougaard P."/>
        </authorList>
    </citation>
    <scope>NUCLEOTIDE SEQUENCE [LARGE SCALE GENOMIC DNA]</scope>
    <source>
        <strain evidence="2">S66</strain>
    </source>
</reference>
<name>A0A136A6J0_9ALTE</name>
<proteinExistence type="predicted"/>